<reference evidence="9 10" key="1">
    <citation type="submission" date="2020-07" db="EMBL/GenBank/DDBJ databases">
        <title>Genomic Encyclopedia of Type Strains, Phase IV (KMG-V): Genome sequencing to study the core and pangenomes of soil and plant-associated prokaryotes.</title>
        <authorList>
            <person name="Whitman W."/>
        </authorList>
    </citation>
    <scope>NUCLEOTIDE SEQUENCE [LARGE SCALE GENOMIC DNA]</scope>
    <source>
        <strain evidence="9 10">SAS40</strain>
    </source>
</reference>
<feature type="domain" description="Pili assembly chaperone N-terminal" evidence="7">
    <location>
        <begin position="25"/>
        <end position="139"/>
    </location>
</feature>
<feature type="chain" id="PRO_5031419821" evidence="6">
    <location>
        <begin position="24"/>
        <end position="252"/>
    </location>
</feature>
<feature type="domain" description="Pili assembly chaperone C-terminal" evidence="8">
    <location>
        <begin position="164"/>
        <end position="226"/>
    </location>
</feature>
<dbReference type="InterPro" id="IPR036316">
    <property type="entry name" value="Pili_assmbl_chap_C_dom_sf"/>
</dbReference>
<dbReference type="EMBL" id="JACBYR010000001">
    <property type="protein sequence ID" value="NYE84392.1"/>
    <property type="molecule type" value="Genomic_DNA"/>
</dbReference>
<sequence>MTTALRALAFSAVVLPLAPGAQAAIVLQATRVIFDASNKEATMVVRNDGQEEALIQSWMASANEDEDPPFALVPPLARIPQQSAQVLRILFEGSGLPEDRESVAWLHVQDIPRNPGGDNVLQLAIRHAVKVFYRPKGLKGNVADAPRELAWRLVKDAQGAAIEVSNPSSYHVSMVAIRLGEGDSGPALADGQMVAPQASHRFPIDAVLADGAVNLRFVSINDYGGDDLFQVNLRANAVAHATPAAPVAPKAP</sequence>
<dbReference type="PRINTS" id="PR00969">
    <property type="entry name" value="CHAPERONPILI"/>
</dbReference>
<dbReference type="PANTHER" id="PTHR30251:SF2">
    <property type="entry name" value="FIMBRIAL CHAPERONE YADV-RELATED"/>
    <property type="match status" value="1"/>
</dbReference>
<dbReference type="RefSeq" id="WP_179588078.1">
    <property type="nucleotide sequence ID" value="NZ_JACBYR010000001.1"/>
</dbReference>
<gene>
    <name evidence="9" type="ORF">FHW18_003663</name>
</gene>
<comment type="caution">
    <text evidence="9">The sequence shown here is derived from an EMBL/GenBank/DDBJ whole genome shotgun (WGS) entry which is preliminary data.</text>
</comment>
<evidence type="ECO:0000313" key="10">
    <source>
        <dbReference type="Proteomes" id="UP000542125"/>
    </source>
</evidence>
<dbReference type="SUPFAM" id="SSF49354">
    <property type="entry name" value="PapD-like"/>
    <property type="match status" value="1"/>
</dbReference>
<keyword evidence="5" id="KW-0143">Chaperone</keyword>
<dbReference type="Proteomes" id="UP000542125">
    <property type="component" value="Unassembled WGS sequence"/>
</dbReference>
<keyword evidence="10" id="KW-1185">Reference proteome</keyword>
<dbReference type="InterPro" id="IPR050643">
    <property type="entry name" value="Periplasmic_pilus_chap"/>
</dbReference>
<dbReference type="InterPro" id="IPR016147">
    <property type="entry name" value="Pili_assmbl_chaperone_N"/>
</dbReference>
<evidence type="ECO:0000256" key="4">
    <source>
        <dbReference type="ARBA" id="ARBA00022764"/>
    </source>
</evidence>
<evidence type="ECO:0000259" key="7">
    <source>
        <dbReference type="Pfam" id="PF00345"/>
    </source>
</evidence>
<feature type="signal peptide" evidence="6">
    <location>
        <begin position="1"/>
        <end position="23"/>
    </location>
</feature>
<dbReference type="InterPro" id="IPR008962">
    <property type="entry name" value="PapD-like_sf"/>
</dbReference>
<dbReference type="PANTHER" id="PTHR30251">
    <property type="entry name" value="PILUS ASSEMBLY CHAPERONE"/>
    <property type="match status" value="1"/>
</dbReference>
<dbReference type="SUPFAM" id="SSF49584">
    <property type="entry name" value="Periplasmic chaperone C-domain"/>
    <property type="match status" value="1"/>
</dbReference>
<protein>
    <submittedName>
        <fullName evidence="9">P pilus assembly chaperone PapD</fullName>
    </submittedName>
</protein>
<dbReference type="Pfam" id="PF02753">
    <property type="entry name" value="PapD_C"/>
    <property type="match status" value="1"/>
</dbReference>
<dbReference type="GO" id="GO:0030288">
    <property type="term" value="C:outer membrane-bounded periplasmic space"/>
    <property type="evidence" value="ECO:0007669"/>
    <property type="project" value="InterPro"/>
</dbReference>
<keyword evidence="3 6" id="KW-0732">Signal</keyword>
<evidence type="ECO:0000256" key="2">
    <source>
        <dbReference type="ARBA" id="ARBA00007399"/>
    </source>
</evidence>
<dbReference type="GO" id="GO:0071555">
    <property type="term" value="P:cell wall organization"/>
    <property type="evidence" value="ECO:0007669"/>
    <property type="project" value="InterPro"/>
</dbReference>
<dbReference type="Pfam" id="PF00345">
    <property type="entry name" value="PapD_N"/>
    <property type="match status" value="1"/>
</dbReference>
<dbReference type="Gene3D" id="2.60.40.10">
    <property type="entry name" value="Immunoglobulins"/>
    <property type="match status" value="2"/>
</dbReference>
<evidence type="ECO:0000256" key="3">
    <source>
        <dbReference type="ARBA" id="ARBA00022729"/>
    </source>
</evidence>
<evidence type="ECO:0000256" key="5">
    <source>
        <dbReference type="ARBA" id="ARBA00023186"/>
    </source>
</evidence>
<comment type="subcellular location">
    <subcellularLocation>
        <location evidence="1">Periplasm</location>
    </subcellularLocation>
</comment>
<dbReference type="InterPro" id="IPR013783">
    <property type="entry name" value="Ig-like_fold"/>
</dbReference>
<organism evidence="9 10">
    <name type="scientific">Pigmentiphaga litoralis</name>
    <dbReference type="NCBI Taxonomy" id="516702"/>
    <lineage>
        <taxon>Bacteria</taxon>
        <taxon>Pseudomonadati</taxon>
        <taxon>Pseudomonadota</taxon>
        <taxon>Betaproteobacteria</taxon>
        <taxon>Burkholderiales</taxon>
        <taxon>Alcaligenaceae</taxon>
        <taxon>Pigmentiphaga</taxon>
    </lineage>
</organism>
<comment type="similarity">
    <text evidence="2">Belongs to the periplasmic pilus chaperone family.</text>
</comment>
<accession>A0A7Y9LN75</accession>
<evidence type="ECO:0000313" key="9">
    <source>
        <dbReference type="EMBL" id="NYE84392.1"/>
    </source>
</evidence>
<evidence type="ECO:0000256" key="6">
    <source>
        <dbReference type="SAM" id="SignalP"/>
    </source>
</evidence>
<dbReference type="InterPro" id="IPR016148">
    <property type="entry name" value="Pili_assmbl_chaperone_C"/>
</dbReference>
<dbReference type="AlphaFoldDB" id="A0A7Y9LN75"/>
<dbReference type="InterPro" id="IPR001829">
    <property type="entry name" value="Pili_assmbl_chaperone_bac"/>
</dbReference>
<name>A0A7Y9LN75_9BURK</name>
<keyword evidence="4" id="KW-0574">Periplasm</keyword>
<evidence type="ECO:0000259" key="8">
    <source>
        <dbReference type="Pfam" id="PF02753"/>
    </source>
</evidence>
<evidence type="ECO:0000256" key="1">
    <source>
        <dbReference type="ARBA" id="ARBA00004418"/>
    </source>
</evidence>
<proteinExistence type="inferred from homology"/>